<dbReference type="CTD" id="20195286"/>
<feature type="region of interest" description="Disordered" evidence="9">
    <location>
        <begin position="165"/>
        <end position="228"/>
    </location>
</feature>
<feature type="compositionally biased region" description="Low complexity" evidence="9">
    <location>
        <begin position="194"/>
        <end position="215"/>
    </location>
</feature>
<comment type="subcellular location">
    <subcellularLocation>
        <location evidence="1">Membrane</location>
        <topology evidence="1">Single-pass type IV membrane protein</topology>
    </subcellularLocation>
</comment>
<feature type="domain" description="SNARE-complex protein Syntaxin-18 N-terminal" evidence="11">
    <location>
        <begin position="2"/>
        <end position="89"/>
    </location>
</feature>
<dbReference type="InParanoid" id="T1EFD4"/>
<dbReference type="GeneID" id="20195286"/>
<evidence type="ECO:0000313" key="12">
    <source>
        <dbReference type="EMBL" id="ESO04657.1"/>
    </source>
</evidence>
<dbReference type="RefSeq" id="XP_009017236.1">
    <property type="nucleotide sequence ID" value="XM_009018988.1"/>
</dbReference>
<evidence type="ECO:0000256" key="9">
    <source>
        <dbReference type="SAM" id="MobiDB-lite"/>
    </source>
</evidence>
<dbReference type="OMA" id="FVFQCRE"/>
<keyword evidence="7" id="KW-0175">Coiled coil</keyword>
<dbReference type="GO" id="GO:0006890">
    <property type="term" value="P:retrograde vesicle-mediated transport, Golgi to endoplasmic reticulum"/>
    <property type="evidence" value="ECO:0000318"/>
    <property type="project" value="GO_Central"/>
</dbReference>
<dbReference type="Pfam" id="PF10496">
    <property type="entry name" value="Syntaxin-18_N"/>
    <property type="match status" value="1"/>
</dbReference>
<sequence>MSDITNLFKATIKTVKIREKNLQSSSFSSSATDKAILPKSNINIRKSEFAVTAKNVVLLITKLKNFLLENRKDYISASEQMTNIDRDRIDAEAEAFMKMSQDAINQLKVQANANKVLRQTREHIDHVLILIEQYLFAVCRLYSEQKALRVKRTIHRKKISRLQTEPATIKLQVPPNDKKVKNSSPDIDDDKKSPSLSSSPPPSSSSSSPKISSPKNVDDDEDDEDDDSMSYEEKMMLQKENDILYAEKSSIIEEIKRVEGDMIEISKLQRVFSENILQQDVSVQKLADNILGSNENLKEGNELIREAMKNNAGFRVWIMFILIVFAFSILFLDWYNP</sequence>
<evidence type="ECO:0000256" key="5">
    <source>
        <dbReference type="ARBA" id="ARBA00022927"/>
    </source>
</evidence>
<organism evidence="13 14">
    <name type="scientific">Helobdella robusta</name>
    <name type="common">Californian leech</name>
    <dbReference type="NCBI Taxonomy" id="6412"/>
    <lineage>
        <taxon>Eukaryota</taxon>
        <taxon>Metazoa</taxon>
        <taxon>Spiralia</taxon>
        <taxon>Lophotrochozoa</taxon>
        <taxon>Annelida</taxon>
        <taxon>Clitellata</taxon>
        <taxon>Hirudinea</taxon>
        <taxon>Rhynchobdellida</taxon>
        <taxon>Glossiphoniidae</taxon>
        <taxon>Helobdella</taxon>
    </lineage>
</organism>
<accession>T1EFD4</accession>
<dbReference type="GO" id="GO:0015031">
    <property type="term" value="P:protein transport"/>
    <property type="evidence" value="ECO:0007669"/>
    <property type="project" value="UniProtKB-KW"/>
</dbReference>
<dbReference type="PANTHER" id="PTHR15959">
    <property type="entry name" value="SYNTAXIN-18"/>
    <property type="match status" value="1"/>
</dbReference>
<dbReference type="OrthoDB" id="342981at2759"/>
<evidence type="ECO:0000256" key="10">
    <source>
        <dbReference type="SAM" id="Phobius"/>
    </source>
</evidence>
<keyword evidence="3" id="KW-0813">Transport</keyword>
<dbReference type="GO" id="GO:0031201">
    <property type="term" value="C:SNARE complex"/>
    <property type="evidence" value="ECO:0000318"/>
    <property type="project" value="GO_Central"/>
</dbReference>
<keyword evidence="14" id="KW-1185">Reference proteome</keyword>
<evidence type="ECO:0000313" key="13">
    <source>
        <dbReference type="EnsemblMetazoa" id="HelroP111663"/>
    </source>
</evidence>
<comment type="similarity">
    <text evidence="2">Belongs to the syntaxin family.</text>
</comment>
<dbReference type="EMBL" id="AMQM01004155">
    <property type="status" value="NOT_ANNOTATED_CDS"/>
    <property type="molecule type" value="Genomic_DNA"/>
</dbReference>
<proteinExistence type="inferred from homology"/>
<reference evidence="13" key="3">
    <citation type="submission" date="2015-06" db="UniProtKB">
        <authorList>
            <consortium name="EnsemblMetazoa"/>
        </authorList>
    </citation>
    <scope>IDENTIFICATION</scope>
</reference>
<evidence type="ECO:0000313" key="14">
    <source>
        <dbReference type="Proteomes" id="UP000015101"/>
    </source>
</evidence>
<dbReference type="SUPFAM" id="SSF58038">
    <property type="entry name" value="SNARE fusion complex"/>
    <property type="match status" value="1"/>
</dbReference>
<keyword evidence="5" id="KW-0653">Protein transport</keyword>
<dbReference type="KEGG" id="hro:HELRODRAFT_111663"/>
<dbReference type="FunCoup" id="T1EFD4">
    <property type="interactions" value="1550"/>
</dbReference>
<feature type="compositionally biased region" description="Acidic residues" evidence="9">
    <location>
        <begin position="218"/>
        <end position="228"/>
    </location>
</feature>
<dbReference type="Gene3D" id="1.20.5.110">
    <property type="match status" value="1"/>
</dbReference>
<evidence type="ECO:0000256" key="8">
    <source>
        <dbReference type="ARBA" id="ARBA00023136"/>
    </source>
</evidence>
<evidence type="ECO:0000256" key="3">
    <source>
        <dbReference type="ARBA" id="ARBA00022448"/>
    </source>
</evidence>
<dbReference type="AlphaFoldDB" id="T1EFD4"/>
<evidence type="ECO:0000256" key="1">
    <source>
        <dbReference type="ARBA" id="ARBA00004211"/>
    </source>
</evidence>
<evidence type="ECO:0000256" key="4">
    <source>
        <dbReference type="ARBA" id="ARBA00022692"/>
    </source>
</evidence>
<evidence type="ECO:0000259" key="11">
    <source>
        <dbReference type="Pfam" id="PF10496"/>
    </source>
</evidence>
<dbReference type="HOGENOM" id="CLU_071402_1_0_1"/>
<dbReference type="Proteomes" id="UP000015101">
    <property type="component" value="Unassembled WGS sequence"/>
</dbReference>
<protein>
    <recommendedName>
        <fullName evidence="11">SNARE-complex protein Syntaxin-18 N-terminal domain-containing protein</fullName>
    </recommendedName>
</protein>
<dbReference type="EnsemblMetazoa" id="HelroT111663">
    <property type="protein sequence ID" value="HelroP111663"/>
    <property type="gene ID" value="HelroG111663"/>
</dbReference>
<evidence type="ECO:0000256" key="7">
    <source>
        <dbReference type="ARBA" id="ARBA00023054"/>
    </source>
</evidence>
<evidence type="ECO:0000256" key="6">
    <source>
        <dbReference type="ARBA" id="ARBA00022989"/>
    </source>
</evidence>
<dbReference type="eggNOG" id="KOG3894">
    <property type="taxonomic scope" value="Eukaryota"/>
</dbReference>
<reference evidence="12 14" key="2">
    <citation type="journal article" date="2013" name="Nature">
        <title>Insights into bilaterian evolution from three spiralian genomes.</title>
        <authorList>
            <person name="Simakov O."/>
            <person name="Marletaz F."/>
            <person name="Cho S.J."/>
            <person name="Edsinger-Gonzales E."/>
            <person name="Havlak P."/>
            <person name="Hellsten U."/>
            <person name="Kuo D.H."/>
            <person name="Larsson T."/>
            <person name="Lv J."/>
            <person name="Arendt D."/>
            <person name="Savage R."/>
            <person name="Osoegawa K."/>
            <person name="de Jong P."/>
            <person name="Grimwood J."/>
            <person name="Chapman J.A."/>
            <person name="Shapiro H."/>
            <person name="Aerts A."/>
            <person name="Otillar R.P."/>
            <person name="Terry A.Y."/>
            <person name="Boore J.L."/>
            <person name="Grigoriev I.V."/>
            <person name="Lindberg D.R."/>
            <person name="Seaver E.C."/>
            <person name="Weisblat D.A."/>
            <person name="Putnam N.H."/>
            <person name="Rokhsar D.S."/>
        </authorList>
    </citation>
    <scope>NUCLEOTIDE SEQUENCE</scope>
</reference>
<dbReference type="InterPro" id="IPR019529">
    <property type="entry name" value="Syntaxin-18_N"/>
</dbReference>
<dbReference type="EMBL" id="KB096457">
    <property type="protein sequence ID" value="ESO04657.1"/>
    <property type="molecule type" value="Genomic_DNA"/>
</dbReference>
<reference evidence="14" key="1">
    <citation type="submission" date="2012-12" db="EMBL/GenBank/DDBJ databases">
        <authorList>
            <person name="Hellsten U."/>
            <person name="Grimwood J."/>
            <person name="Chapman J.A."/>
            <person name="Shapiro H."/>
            <person name="Aerts A."/>
            <person name="Otillar R.P."/>
            <person name="Terry A.Y."/>
            <person name="Boore J.L."/>
            <person name="Simakov O."/>
            <person name="Marletaz F."/>
            <person name="Cho S.-J."/>
            <person name="Edsinger-Gonzales E."/>
            <person name="Havlak P."/>
            <person name="Kuo D.-H."/>
            <person name="Larsson T."/>
            <person name="Lv J."/>
            <person name="Arendt D."/>
            <person name="Savage R."/>
            <person name="Osoegawa K."/>
            <person name="de Jong P."/>
            <person name="Lindberg D.R."/>
            <person name="Seaver E.C."/>
            <person name="Weisblat D.A."/>
            <person name="Putnam N.H."/>
            <person name="Grigoriev I.V."/>
            <person name="Rokhsar D.S."/>
        </authorList>
    </citation>
    <scope>NUCLEOTIDE SEQUENCE</scope>
</reference>
<feature type="transmembrane region" description="Helical" evidence="10">
    <location>
        <begin position="314"/>
        <end position="335"/>
    </location>
</feature>
<keyword evidence="8 10" id="KW-0472">Membrane</keyword>
<evidence type="ECO:0000256" key="2">
    <source>
        <dbReference type="ARBA" id="ARBA00009063"/>
    </source>
</evidence>
<name>T1EFD4_HELRO</name>
<keyword evidence="6 10" id="KW-1133">Transmembrane helix</keyword>
<keyword evidence="4 10" id="KW-0812">Transmembrane</keyword>
<dbReference type="GO" id="GO:0005783">
    <property type="term" value="C:endoplasmic reticulum"/>
    <property type="evidence" value="ECO:0000318"/>
    <property type="project" value="GO_Central"/>
</dbReference>
<dbReference type="STRING" id="6412.T1EFD4"/>
<dbReference type="PANTHER" id="PTHR15959:SF0">
    <property type="entry name" value="SYNTAXIN-18"/>
    <property type="match status" value="1"/>
</dbReference>
<gene>
    <name evidence="13" type="primary">20195286</name>
    <name evidence="12" type="ORF">HELRODRAFT_111663</name>
</gene>